<proteinExistence type="predicted"/>
<sequence length="456" mass="51610">MTTPIQAPKRATTLIFSVQQQSFRPLSQRHQLLRASISNPKTYSTQPPSTNQDEKTKELPPKEPSQPDEDGINGPISTLPPPLNLPEKGDRSTPSHLFQIGRAYGKFYWTGVKATWANHKRAKALKTQITTANRNSGLPNMPRPLLAHLEFYYENAGKGKLTRTDFQLLMREQYDFRKLPPFALMVALFGEWLPLIVPFVPSAVPRTCRIPKQIEDMRKGVEERRKKSFREGLSTPKAAESNDEAMPTSAAGGKKALPRLYVSMRTAQHIVKMGKPQMLHISRTLGIGGRLFDSIGVQHPLFPVKLMRHLGYLHIDDELLLKDWVLSHLTLSTEETRIACEERGIDVVGRGESEWLRRILGQRCMMFRSRKRQVGHQDTVINISAEAMHSGVSVACLQPMLSRRAEQACVSCRGQMDSLTYNSCISDTFLLKGEYFSVQPSIRHPFLRKHTFAFSP</sequence>
<feature type="compositionally biased region" description="Polar residues" evidence="1">
    <location>
        <begin position="25"/>
        <end position="51"/>
    </location>
</feature>
<protein>
    <submittedName>
        <fullName evidence="2">Uncharacterized protein</fullName>
    </submittedName>
</protein>
<evidence type="ECO:0000313" key="3">
    <source>
        <dbReference type="Proteomes" id="UP000304947"/>
    </source>
</evidence>
<accession>A0A4T0D9Z7</accession>
<dbReference type="PANTHER" id="PTHR14009">
    <property type="entry name" value="LEUCINE ZIPPER-EF-HAND CONTAINING TRANSMEMBRANE PROTEIN"/>
    <property type="match status" value="1"/>
</dbReference>
<gene>
    <name evidence="2" type="ORF">D6C83_03741</name>
</gene>
<name>A0A4T0D9Z7_AURPU</name>
<dbReference type="EMBL" id="QZBU01000975">
    <property type="protein sequence ID" value="TIA57801.1"/>
    <property type="molecule type" value="Genomic_DNA"/>
</dbReference>
<evidence type="ECO:0000313" key="2">
    <source>
        <dbReference type="EMBL" id="TIA57801.1"/>
    </source>
</evidence>
<dbReference type="InterPro" id="IPR044202">
    <property type="entry name" value="LETM1/MDM38-like"/>
</dbReference>
<reference evidence="2 3" key="1">
    <citation type="submission" date="2018-10" db="EMBL/GenBank/DDBJ databases">
        <title>Fifty Aureobasidium pullulans genomes reveal a recombining polyextremotolerant generalist.</title>
        <authorList>
            <person name="Gostincar C."/>
            <person name="Turk M."/>
            <person name="Zajc J."/>
            <person name="Gunde-Cimerman N."/>
        </authorList>
    </citation>
    <scope>NUCLEOTIDE SEQUENCE [LARGE SCALE GENOMIC DNA]</scope>
    <source>
        <strain evidence="2 3">EXF-3380</strain>
    </source>
</reference>
<feature type="compositionally biased region" description="Basic and acidic residues" evidence="1">
    <location>
        <begin position="52"/>
        <end position="61"/>
    </location>
</feature>
<evidence type="ECO:0000256" key="1">
    <source>
        <dbReference type="SAM" id="MobiDB-lite"/>
    </source>
</evidence>
<comment type="caution">
    <text evidence="2">The sequence shown here is derived from an EMBL/GenBank/DDBJ whole genome shotgun (WGS) entry which is preliminary data.</text>
</comment>
<dbReference type="GO" id="GO:0030003">
    <property type="term" value="P:intracellular monoatomic cation homeostasis"/>
    <property type="evidence" value="ECO:0007669"/>
    <property type="project" value="TreeGrafter"/>
</dbReference>
<dbReference type="GO" id="GO:0005743">
    <property type="term" value="C:mitochondrial inner membrane"/>
    <property type="evidence" value="ECO:0007669"/>
    <property type="project" value="InterPro"/>
</dbReference>
<feature type="region of interest" description="Disordered" evidence="1">
    <location>
        <begin position="25"/>
        <end position="94"/>
    </location>
</feature>
<organism evidence="2 3">
    <name type="scientific">Aureobasidium pullulans</name>
    <name type="common">Black yeast</name>
    <name type="synonym">Pullularia pullulans</name>
    <dbReference type="NCBI Taxonomy" id="5580"/>
    <lineage>
        <taxon>Eukaryota</taxon>
        <taxon>Fungi</taxon>
        <taxon>Dikarya</taxon>
        <taxon>Ascomycota</taxon>
        <taxon>Pezizomycotina</taxon>
        <taxon>Dothideomycetes</taxon>
        <taxon>Dothideomycetidae</taxon>
        <taxon>Dothideales</taxon>
        <taxon>Saccotheciaceae</taxon>
        <taxon>Aureobasidium</taxon>
    </lineage>
</organism>
<feature type="region of interest" description="Disordered" evidence="1">
    <location>
        <begin position="219"/>
        <end position="251"/>
    </location>
</feature>
<dbReference type="AlphaFoldDB" id="A0A4T0D9Z7"/>
<dbReference type="Proteomes" id="UP000304947">
    <property type="component" value="Unassembled WGS sequence"/>
</dbReference>
<dbReference type="PANTHER" id="PTHR14009:SF6">
    <property type="entry name" value="LETM1 RBD DOMAIN-CONTAINING PROTEIN"/>
    <property type="match status" value="1"/>
</dbReference>